<dbReference type="EMBL" id="PDCK01000039">
    <property type="protein sequence ID" value="PRQ57457.1"/>
    <property type="molecule type" value="Genomic_DNA"/>
</dbReference>
<evidence type="ECO:0000313" key="2">
    <source>
        <dbReference type="Proteomes" id="UP000238479"/>
    </source>
</evidence>
<proteinExistence type="predicted"/>
<organism evidence="1 2">
    <name type="scientific">Rosa chinensis</name>
    <name type="common">China rose</name>
    <dbReference type="NCBI Taxonomy" id="74649"/>
    <lineage>
        <taxon>Eukaryota</taxon>
        <taxon>Viridiplantae</taxon>
        <taxon>Streptophyta</taxon>
        <taxon>Embryophyta</taxon>
        <taxon>Tracheophyta</taxon>
        <taxon>Spermatophyta</taxon>
        <taxon>Magnoliopsida</taxon>
        <taxon>eudicotyledons</taxon>
        <taxon>Gunneridae</taxon>
        <taxon>Pentapetalae</taxon>
        <taxon>rosids</taxon>
        <taxon>fabids</taxon>
        <taxon>Rosales</taxon>
        <taxon>Rosaceae</taxon>
        <taxon>Rosoideae</taxon>
        <taxon>Rosoideae incertae sedis</taxon>
        <taxon>Rosa</taxon>
    </lineage>
</organism>
<dbReference type="Proteomes" id="UP000238479">
    <property type="component" value="Chromosome 1"/>
</dbReference>
<sequence>MTLLRQTCPSAQDKLPAAICESIFSLLSLKEAAPASIICRR</sequence>
<reference evidence="1 2" key="1">
    <citation type="journal article" date="2018" name="Nat. Genet.">
        <title>The Rosa genome provides new insights in the design of modern roses.</title>
        <authorList>
            <person name="Bendahmane M."/>
        </authorList>
    </citation>
    <scope>NUCLEOTIDE SEQUENCE [LARGE SCALE GENOMIC DNA]</scope>
    <source>
        <strain evidence="2">cv. Old Blush</strain>
    </source>
</reference>
<protein>
    <submittedName>
        <fullName evidence="1">Uncharacterized protein</fullName>
    </submittedName>
</protein>
<evidence type="ECO:0000313" key="1">
    <source>
        <dbReference type="EMBL" id="PRQ57457.1"/>
    </source>
</evidence>
<gene>
    <name evidence="1" type="ORF">RchiOBHm_Chr1g0348551</name>
</gene>
<dbReference type="AlphaFoldDB" id="A0A2P6SFL1"/>
<accession>A0A2P6SFL1</accession>
<name>A0A2P6SFL1_ROSCH</name>
<dbReference type="Gramene" id="PRQ57457">
    <property type="protein sequence ID" value="PRQ57457"/>
    <property type="gene ID" value="RchiOBHm_Chr1g0348551"/>
</dbReference>
<comment type="caution">
    <text evidence="1">The sequence shown here is derived from an EMBL/GenBank/DDBJ whole genome shotgun (WGS) entry which is preliminary data.</text>
</comment>
<keyword evidence="2" id="KW-1185">Reference proteome</keyword>